<dbReference type="RefSeq" id="WP_080049672.1">
    <property type="nucleotide sequence ID" value="NZ_CP020100.1"/>
</dbReference>
<dbReference type="Gene3D" id="3.40.50.2000">
    <property type="entry name" value="Glycogen Phosphorylase B"/>
    <property type="match status" value="1"/>
</dbReference>
<accession>A0A1V0B4G0</accession>
<dbReference type="EMBL" id="CP020100">
    <property type="protein sequence ID" value="AQZ94819.1"/>
    <property type="molecule type" value="Genomic_DNA"/>
</dbReference>
<proteinExistence type="predicted"/>
<dbReference type="SUPFAM" id="SSF53756">
    <property type="entry name" value="UDP-Glycosyltransferase/glycogen phosphorylase"/>
    <property type="match status" value="1"/>
</dbReference>
<dbReference type="AlphaFoldDB" id="A0A1V0B4G0"/>
<feature type="domain" description="Spore protein YkvP/CgeB glycosyl transferase-like" evidence="1">
    <location>
        <begin position="180"/>
        <end position="288"/>
    </location>
</feature>
<dbReference type="STRING" id="1931241.BVH74_08685"/>
<gene>
    <name evidence="2" type="ORF">BVH74_08685</name>
</gene>
<reference evidence="2 3" key="1">
    <citation type="submission" date="2017-03" db="EMBL/GenBank/DDBJ databases">
        <title>Complete genome sequence of the novel DNRA strain Pseudomonas sp. S-6-2 isolated from Chinese polluted river sediment. Journal of Biotechnology.</title>
        <authorList>
            <person name="Li J."/>
            <person name="Xiang F."/>
            <person name="Wang L."/>
            <person name="Xi L."/>
            <person name="Liu J."/>
        </authorList>
    </citation>
    <scope>NUCLEOTIDE SEQUENCE [LARGE SCALE GENOMIC DNA]</scope>
    <source>
        <strain evidence="2 3">S-6-2</strain>
    </source>
</reference>
<evidence type="ECO:0000313" key="2">
    <source>
        <dbReference type="EMBL" id="AQZ94819.1"/>
    </source>
</evidence>
<dbReference type="Pfam" id="PF13524">
    <property type="entry name" value="Glyco_trans_1_2"/>
    <property type="match status" value="1"/>
</dbReference>
<evidence type="ECO:0000259" key="1">
    <source>
        <dbReference type="Pfam" id="PF13524"/>
    </source>
</evidence>
<dbReference type="InterPro" id="IPR055259">
    <property type="entry name" value="YkvP/CgeB_Glyco_trans-like"/>
</dbReference>
<organism evidence="2 3">
    <name type="scientific">Halopseudomonas phragmitis</name>
    <dbReference type="NCBI Taxonomy" id="1931241"/>
    <lineage>
        <taxon>Bacteria</taxon>
        <taxon>Pseudomonadati</taxon>
        <taxon>Pseudomonadota</taxon>
        <taxon>Gammaproteobacteria</taxon>
        <taxon>Pseudomonadales</taxon>
        <taxon>Pseudomonadaceae</taxon>
        <taxon>Halopseudomonas</taxon>
    </lineage>
</organism>
<name>A0A1V0B4G0_9GAMM</name>
<protein>
    <recommendedName>
        <fullName evidence="1">Spore protein YkvP/CgeB glycosyl transferase-like domain-containing protein</fullName>
    </recommendedName>
</protein>
<dbReference type="KEGG" id="ppha:BVH74_08685"/>
<evidence type="ECO:0000313" key="3">
    <source>
        <dbReference type="Proteomes" id="UP000243488"/>
    </source>
</evidence>
<sequence>MKILWLIQSYEVHAFEVLADALAHYAEVELVRLTAEDQDRLGVTLKRFDFSAYDRVMTILRTKKEMRQWRAFRAIPNLVIFEYDSCQNYMPGGKYEGKFSRHYRRLGGPRLIVSGAQVADRLKSEGFEAHFMPKGYDPRVIQNSCGVRDIPLAFVGRLKANMYKSRKDFIEEQAKRHGLQVLQTAPGQAYAQMLSRIQIFVSADIGLGEYMAKNFEAMAAGCLLLTYSQGEVENRAVGFEDMKNVVLFRNQQEFDERLQLLRDEPGLLKKIAEAGAIHAREVFAYDRMGQRLFGLLEKPLTPRAQVRGWRSYLPSFLGGY</sequence>
<dbReference type="Proteomes" id="UP000243488">
    <property type="component" value="Chromosome"/>
</dbReference>
<keyword evidence="3" id="KW-1185">Reference proteome</keyword>